<dbReference type="GO" id="GO:0006364">
    <property type="term" value="P:rRNA processing"/>
    <property type="evidence" value="ECO:0007669"/>
    <property type="project" value="UniProtKB-KW"/>
</dbReference>
<dbReference type="Pfam" id="PF05175">
    <property type="entry name" value="MTS"/>
    <property type="match status" value="1"/>
</dbReference>
<keyword evidence="2" id="KW-0698">rRNA processing</keyword>
<dbReference type="eggNOG" id="COG2813">
    <property type="taxonomic scope" value="Bacteria"/>
</dbReference>
<dbReference type="GO" id="GO:0008170">
    <property type="term" value="F:N-methyltransferase activity"/>
    <property type="evidence" value="ECO:0007669"/>
    <property type="project" value="UniProtKB-ARBA"/>
</dbReference>
<dbReference type="EMBL" id="AM039952">
    <property type="protein sequence ID" value="CAJ25531.1"/>
    <property type="molecule type" value="Genomic_DNA"/>
</dbReference>
<dbReference type="GO" id="GO:0032259">
    <property type="term" value="P:methylation"/>
    <property type="evidence" value="ECO:0007669"/>
    <property type="project" value="UniProtKB-KW"/>
</dbReference>
<dbReference type="GO" id="GO:0008757">
    <property type="term" value="F:S-adenosylmethionine-dependent methyltransferase activity"/>
    <property type="evidence" value="ECO:0007669"/>
    <property type="project" value="InterPro"/>
</dbReference>
<keyword evidence="3 8" id="KW-0489">Methyltransferase</keyword>
<sequence length="392" mass="42804">MPRKPPPSVPDSQYATAAGVTPPPLPYNGRPFPLRRPMAGPHDAPLQALFLPFAQGALPWPEGPVLFLRARDGFPLREQASPQTLTCEQSFRPFAEALERNGWNVREESEIEADSTRYALVLVLPPRQREEARALFARAVALTAPGGRVVACQSNNEGARSGEADLRQLTGLAGSLTKYHCRTYWSAPLPADTDAALQARWAALDAPRKILDGRFVSRPGVFAWDRIDPASALLVEHLPTTLAGHGADLGAGFGYLSAEVLARCPKVTALDLYEAEARALTLARRNLQDIAHPAQLHYHWRDVTAGLVAQYDFIVSNPPFHTPSRADRPDIGQRFIAVAAQALRPGGQLILVANRHLPYEQVLNDSFGQVRVAAERDGFKLIAAIRGRGARP</sequence>
<dbReference type="Gene3D" id="3.40.50.150">
    <property type="entry name" value="Vaccinia Virus protein VP39"/>
    <property type="match status" value="2"/>
</dbReference>
<keyword evidence="5" id="KW-0949">S-adenosyl-L-methionine</keyword>
<dbReference type="KEGG" id="xcv:XCV3800"/>
<keyword evidence="4 8" id="KW-0808">Transferase</keyword>
<evidence type="ECO:0000313" key="8">
    <source>
        <dbReference type="EMBL" id="CAJ25531.1"/>
    </source>
</evidence>
<dbReference type="PANTHER" id="PTHR47816">
    <property type="entry name" value="RIBOSOMAL RNA SMALL SUBUNIT METHYLTRANSFERASE C"/>
    <property type="match status" value="1"/>
</dbReference>
<feature type="region of interest" description="Disordered" evidence="6">
    <location>
        <begin position="1"/>
        <end position="31"/>
    </location>
</feature>
<evidence type="ECO:0000313" key="9">
    <source>
        <dbReference type="Proteomes" id="UP000007069"/>
    </source>
</evidence>
<dbReference type="CDD" id="cd02440">
    <property type="entry name" value="AdoMet_MTases"/>
    <property type="match status" value="1"/>
</dbReference>
<dbReference type="InterPro" id="IPR029063">
    <property type="entry name" value="SAM-dependent_MTases_sf"/>
</dbReference>
<gene>
    <name evidence="8" type="primary">rsmC</name>
    <name evidence="8" type="ordered locus">XCV3800</name>
</gene>
<reference evidence="8 9" key="1">
    <citation type="journal article" date="2005" name="J. Bacteriol.">
        <title>Insights into genome plasticity and pathogenicity of the plant pathogenic Bacterium Xanthomonas campestris pv. vesicatoria revealed by the complete genome sequence.</title>
        <authorList>
            <person name="Thieme F."/>
            <person name="Koebnik R."/>
            <person name="Bekel T."/>
            <person name="Berger C."/>
            <person name="Boch J."/>
            <person name="Buettner D."/>
            <person name="Caldana C."/>
            <person name="Gaigalat L."/>
            <person name="Goesmann A."/>
            <person name="Kay S."/>
            <person name="Kirchner O."/>
            <person name="Lanz C."/>
            <person name="Linke B."/>
            <person name="McHardy A.C."/>
            <person name="Meyer F."/>
            <person name="Mittenhuber G."/>
            <person name="Nies D.H."/>
            <person name="Niesbach-Kloesgen U."/>
            <person name="Patschkowski T."/>
            <person name="Rueckert C."/>
            <person name="Rupp O."/>
            <person name="Schneicker S."/>
            <person name="Schuster S.C."/>
            <person name="Vorhoelter F.J."/>
            <person name="Weber E."/>
            <person name="Puehler A."/>
            <person name="Bonas U."/>
            <person name="Bartels D."/>
            <person name="Kaiser O."/>
        </authorList>
    </citation>
    <scope>NUCLEOTIDE SEQUENCE [LARGE SCALE GENOMIC DNA]</scope>
    <source>
        <strain evidence="8 9">85-10</strain>
    </source>
</reference>
<evidence type="ECO:0000256" key="1">
    <source>
        <dbReference type="ARBA" id="ARBA00022490"/>
    </source>
</evidence>
<dbReference type="SUPFAM" id="SSF53335">
    <property type="entry name" value="S-adenosyl-L-methionine-dependent methyltransferases"/>
    <property type="match status" value="1"/>
</dbReference>
<dbReference type="Proteomes" id="UP000007069">
    <property type="component" value="Chromosome"/>
</dbReference>
<dbReference type="PROSITE" id="PS00092">
    <property type="entry name" value="N6_MTASE"/>
    <property type="match status" value="1"/>
</dbReference>
<evidence type="ECO:0000256" key="6">
    <source>
        <dbReference type="SAM" id="MobiDB-lite"/>
    </source>
</evidence>
<dbReference type="PANTHER" id="PTHR47816:SF4">
    <property type="entry name" value="RIBOSOMAL RNA SMALL SUBUNIT METHYLTRANSFERASE C"/>
    <property type="match status" value="1"/>
</dbReference>
<dbReference type="AlphaFoldDB" id="Q3BNY2"/>
<dbReference type="InterPro" id="IPR007848">
    <property type="entry name" value="Small_mtfrase_dom"/>
</dbReference>
<keyword evidence="1" id="KW-0963">Cytoplasm</keyword>
<feature type="domain" description="Methyltransferase small" evidence="7">
    <location>
        <begin position="214"/>
        <end position="382"/>
    </location>
</feature>
<evidence type="ECO:0000256" key="3">
    <source>
        <dbReference type="ARBA" id="ARBA00022603"/>
    </source>
</evidence>
<organism evidence="9">
    <name type="scientific">Xanthomonas euvesicatoria pv. vesicatoria (strain 85-10)</name>
    <name type="common">Xanthomonas campestris pv. vesicatoria</name>
    <dbReference type="NCBI Taxonomy" id="316273"/>
    <lineage>
        <taxon>Bacteria</taxon>
        <taxon>Pseudomonadati</taxon>
        <taxon>Pseudomonadota</taxon>
        <taxon>Gammaproteobacteria</taxon>
        <taxon>Lysobacterales</taxon>
        <taxon>Lysobacteraceae</taxon>
        <taxon>Xanthomonas</taxon>
    </lineage>
</organism>
<name>Q3BNY2_XANE5</name>
<evidence type="ECO:0000256" key="5">
    <source>
        <dbReference type="ARBA" id="ARBA00022691"/>
    </source>
</evidence>
<evidence type="ECO:0000259" key="7">
    <source>
        <dbReference type="Pfam" id="PF05175"/>
    </source>
</evidence>
<dbReference type="GO" id="GO:0003676">
    <property type="term" value="F:nucleic acid binding"/>
    <property type="evidence" value="ECO:0007669"/>
    <property type="project" value="InterPro"/>
</dbReference>
<dbReference type="STRING" id="456327.BJD11_03640"/>
<protein>
    <submittedName>
        <fullName evidence="8">Ribosomal RNA small subunit methyltransferase C</fullName>
    </submittedName>
</protein>
<evidence type="ECO:0000256" key="4">
    <source>
        <dbReference type="ARBA" id="ARBA00022679"/>
    </source>
</evidence>
<dbReference type="InterPro" id="IPR046977">
    <property type="entry name" value="RsmC/RlmG"/>
</dbReference>
<proteinExistence type="predicted"/>
<accession>Q3BNY2</accession>
<evidence type="ECO:0000256" key="2">
    <source>
        <dbReference type="ARBA" id="ARBA00022552"/>
    </source>
</evidence>
<dbReference type="HOGENOM" id="CLU_049581_1_0_6"/>
<dbReference type="InterPro" id="IPR002052">
    <property type="entry name" value="DNA_methylase_N6_adenine_CS"/>
</dbReference>